<protein>
    <recommendedName>
        <fullName evidence="4">SAG family member</fullName>
    </recommendedName>
</protein>
<dbReference type="VEuPathDB" id="ToxoDB:ENH_00056900"/>
<feature type="signal peptide" evidence="1">
    <location>
        <begin position="1"/>
        <end position="15"/>
    </location>
</feature>
<dbReference type="AlphaFoldDB" id="U6N1S1"/>
<dbReference type="EMBL" id="HG725586">
    <property type="protein sequence ID" value="CDJ68694.1"/>
    <property type="molecule type" value="Genomic_DNA"/>
</dbReference>
<feature type="chain" id="PRO_5012475023" description="SAG family member" evidence="1">
    <location>
        <begin position="16"/>
        <end position="29"/>
    </location>
</feature>
<dbReference type="GeneID" id="25475833"/>
<gene>
    <name evidence="2" type="ORF">ENH_00056900</name>
</gene>
<keyword evidence="3" id="KW-1185">Reference proteome</keyword>
<evidence type="ECO:0000256" key="1">
    <source>
        <dbReference type="SAM" id="SignalP"/>
    </source>
</evidence>
<reference evidence="2" key="1">
    <citation type="submission" date="2013-10" db="EMBL/GenBank/DDBJ databases">
        <title>Genomic analysis of the causative agents of coccidiosis in chickens.</title>
        <authorList>
            <person name="Reid A.J."/>
            <person name="Blake D."/>
            <person name="Billington K."/>
            <person name="Browne H."/>
            <person name="Dunn M."/>
            <person name="Hung S."/>
            <person name="Kawahara F."/>
            <person name="Miranda-Saavedra D."/>
            <person name="Mourier T."/>
            <person name="Nagra H."/>
            <person name="Otto T.D."/>
            <person name="Rawlings N."/>
            <person name="Sanchez A."/>
            <person name="Sanders M."/>
            <person name="Subramaniam C."/>
            <person name="Tay Y."/>
            <person name="Dear P."/>
            <person name="Doerig C."/>
            <person name="Gruber A."/>
            <person name="Parkinson J."/>
            <person name="Shirley M."/>
            <person name="Wan K.L."/>
            <person name="Berriman M."/>
            <person name="Tomley F."/>
            <person name="Pain A."/>
        </authorList>
    </citation>
    <scope>NUCLEOTIDE SEQUENCE [LARGE SCALE GENOMIC DNA]</scope>
    <source>
        <strain evidence="2">Houghton</strain>
    </source>
</reference>
<organism evidence="2 3">
    <name type="scientific">Eimeria necatrix</name>
    <dbReference type="NCBI Taxonomy" id="51315"/>
    <lineage>
        <taxon>Eukaryota</taxon>
        <taxon>Sar</taxon>
        <taxon>Alveolata</taxon>
        <taxon>Apicomplexa</taxon>
        <taxon>Conoidasida</taxon>
        <taxon>Coccidia</taxon>
        <taxon>Eucoccidiorida</taxon>
        <taxon>Eimeriorina</taxon>
        <taxon>Eimeriidae</taxon>
        <taxon>Eimeria</taxon>
    </lineage>
</organism>
<sequence length="29" mass="3012">MLLCALAVLLCGAAAPPAMDATKMALKWH</sequence>
<dbReference type="Proteomes" id="UP000030754">
    <property type="component" value="Unassembled WGS sequence"/>
</dbReference>
<evidence type="ECO:0008006" key="4">
    <source>
        <dbReference type="Google" id="ProtNLM"/>
    </source>
</evidence>
<evidence type="ECO:0000313" key="3">
    <source>
        <dbReference type="Proteomes" id="UP000030754"/>
    </source>
</evidence>
<evidence type="ECO:0000313" key="2">
    <source>
        <dbReference type="EMBL" id="CDJ68694.1"/>
    </source>
</evidence>
<name>U6N1S1_9EIME</name>
<dbReference type="RefSeq" id="XP_013437161.1">
    <property type="nucleotide sequence ID" value="XM_013581707.1"/>
</dbReference>
<proteinExistence type="predicted"/>
<accession>U6N1S1</accession>
<reference evidence="2" key="2">
    <citation type="submission" date="2013-10" db="EMBL/GenBank/DDBJ databases">
        <authorList>
            <person name="Aslett M."/>
        </authorList>
    </citation>
    <scope>NUCLEOTIDE SEQUENCE [LARGE SCALE GENOMIC DNA]</scope>
    <source>
        <strain evidence="2">Houghton</strain>
    </source>
</reference>
<keyword evidence="1" id="KW-0732">Signal</keyword>